<dbReference type="EMBL" id="JBHSIU010000018">
    <property type="protein sequence ID" value="MFC4999320.1"/>
    <property type="molecule type" value="Genomic_DNA"/>
</dbReference>
<gene>
    <name evidence="2" type="ORF">ACFPIJ_15905</name>
</gene>
<feature type="domain" description="Methyltransferase type 11" evidence="1">
    <location>
        <begin position="61"/>
        <end position="159"/>
    </location>
</feature>
<dbReference type="PANTHER" id="PTHR42912:SF80">
    <property type="entry name" value="METHYLTRANSFERASE DOMAIN-CONTAINING PROTEIN"/>
    <property type="match status" value="1"/>
</dbReference>
<comment type="caution">
    <text evidence="2">The sequence shown here is derived from an EMBL/GenBank/DDBJ whole genome shotgun (WGS) entry which is preliminary data.</text>
</comment>
<evidence type="ECO:0000313" key="3">
    <source>
        <dbReference type="Proteomes" id="UP001595912"/>
    </source>
</evidence>
<protein>
    <submittedName>
        <fullName evidence="2">Class I SAM-dependent methyltransferase</fullName>
        <ecNumber evidence="2">2.1.1.-</ecNumber>
    </submittedName>
</protein>
<dbReference type="Gene3D" id="3.40.50.150">
    <property type="entry name" value="Vaccinia Virus protein VP39"/>
    <property type="match status" value="1"/>
</dbReference>
<dbReference type="Pfam" id="PF08241">
    <property type="entry name" value="Methyltransf_11"/>
    <property type="match status" value="1"/>
</dbReference>
<evidence type="ECO:0000313" key="2">
    <source>
        <dbReference type="EMBL" id="MFC4999320.1"/>
    </source>
</evidence>
<dbReference type="EC" id="2.1.1.-" evidence="2"/>
<keyword evidence="2" id="KW-0808">Transferase</keyword>
<accession>A0ABV9VVG3</accession>
<keyword evidence="3" id="KW-1185">Reference proteome</keyword>
<dbReference type="Proteomes" id="UP001595912">
    <property type="component" value="Unassembled WGS sequence"/>
</dbReference>
<dbReference type="CDD" id="cd02440">
    <property type="entry name" value="AdoMet_MTases"/>
    <property type="match status" value="1"/>
</dbReference>
<dbReference type="RefSeq" id="WP_380115718.1">
    <property type="nucleotide sequence ID" value="NZ_JBHSIU010000018.1"/>
</dbReference>
<proteinExistence type="predicted"/>
<dbReference type="InterPro" id="IPR029063">
    <property type="entry name" value="SAM-dependent_MTases_sf"/>
</dbReference>
<dbReference type="GO" id="GO:0008168">
    <property type="term" value="F:methyltransferase activity"/>
    <property type="evidence" value="ECO:0007669"/>
    <property type="project" value="UniProtKB-KW"/>
</dbReference>
<organism evidence="2 3">
    <name type="scientific">Dactylosporangium cerinum</name>
    <dbReference type="NCBI Taxonomy" id="1434730"/>
    <lineage>
        <taxon>Bacteria</taxon>
        <taxon>Bacillati</taxon>
        <taxon>Actinomycetota</taxon>
        <taxon>Actinomycetes</taxon>
        <taxon>Micromonosporales</taxon>
        <taxon>Micromonosporaceae</taxon>
        <taxon>Dactylosporangium</taxon>
    </lineage>
</organism>
<keyword evidence="2" id="KW-0489">Methyltransferase</keyword>
<dbReference type="GO" id="GO:0032259">
    <property type="term" value="P:methylation"/>
    <property type="evidence" value="ECO:0007669"/>
    <property type="project" value="UniProtKB-KW"/>
</dbReference>
<dbReference type="PANTHER" id="PTHR42912">
    <property type="entry name" value="METHYLTRANSFERASE"/>
    <property type="match status" value="1"/>
</dbReference>
<reference evidence="3" key="1">
    <citation type="journal article" date="2019" name="Int. J. Syst. Evol. Microbiol.">
        <title>The Global Catalogue of Microorganisms (GCM) 10K type strain sequencing project: providing services to taxonomists for standard genome sequencing and annotation.</title>
        <authorList>
            <consortium name="The Broad Institute Genomics Platform"/>
            <consortium name="The Broad Institute Genome Sequencing Center for Infectious Disease"/>
            <person name="Wu L."/>
            <person name="Ma J."/>
        </authorList>
    </citation>
    <scope>NUCLEOTIDE SEQUENCE [LARGE SCALE GENOMIC DNA]</scope>
    <source>
        <strain evidence="3">CGMCC 4.7152</strain>
    </source>
</reference>
<dbReference type="InterPro" id="IPR050508">
    <property type="entry name" value="Methyltransf_Superfamily"/>
</dbReference>
<evidence type="ECO:0000259" key="1">
    <source>
        <dbReference type="Pfam" id="PF08241"/>
    </source>
</evidence>
<sequence length="278" mass="30179">MTDNTATKVGREAADGVKAQYQTPDGINARIALHANWSTASISWPRWVAEQLDLAPEATVLEVGCGSAWLWQEAAAALPPGVRLTLSDRSPTMIESVRTSLGSVLPPQTAYRAEDVLGLSFPAGTFDAVIANHMLYLVDERPQALRELARVLKPAGRAFTATNGPDHLRELTELAQRHARPGRQVFEGGVDTSRFDLTNGAEQLREAFTDVTVRSYDDGLVVKEADPVIAYVASLPSWRDAVDLDALRADVEERIARDGAFTVTKSTGLFVSAGPRQR</sequence>
<name>A0ABV9VVG3_9ACTN</name>
<dbReference type="SUPFAM" id="SSF53335">
    <property type="entry name" value="S-adenosyl-L-methionine-dependent methyltransferases"/>
    <property type="match status" value="1"/>
</dbReference>
<dbReference type="InterPro" id="IPR013216">
    <property type="entry name" value="Methyltransf_11"/>
</dbReference>